<proteinExistence type="inferred from homology"/>
<feature type="transmembrane region" description="Helical" evidence="7">
    <location>
        <begin position="321"/>
        <end position="340"/>
    </location>
</feature>
<feature type="transmembrane region" description="Helical" evidence="7">
    <location>
        <begin position="150"/>
        <end position="170"/>
    </location>
</feature>
<evidence type="ECO:0000256" key="7">
    <source>
        <dbReference type="SAM" id="Phobius"/>
    </source>
</evidence>
<dbReference type="EMBL" id="FOFA01000009">
    <property type="protein sequence ID" value="SER15680.1"/>
    <property type="molecule type" value="Genomic_DNA"/>
</dbReference>
<dbReference type="GO" id="GO:0042773">
    <property type="term" value="P:ATP synthesis coupled electron transport"/>
    <property type="evidence" value="ECO:0007669"/>
    <property type="project" value="InterPro"/>
</dbReference>
<feature type="transmembrane region" description="Helical" evidence="7">
    <location>
        <begin position="182"/>
        <end position="203"/>
    </location>
</feature>
<evidence type="ECO:0000256" key="5">
    <source>
        <dbReference type="ARBA" id="ARBA00023136"/>
    </source>
</evidence>
<gene>
    <name evidence="9" type="ORF">SAMN05421756_109146</name>
</gene>
<dbReference type="NCBIfam" id="NF004500">
    <property type="entry name" value="PRK05846.1-4"/>
    <property type="match status" value="1"/>
</dbReference>
<dbReference type="GO" id="GO:0008137">
    <property type="term" value="F:NADH dehydrogenase (ubiquinone) activity"/>
    <property type="evidence" value="ECO:0007669"/>
    <property type="project" value="InterPro"/>
</dbReference>
<feature type="transmembrane region" description="Helical" evidence="7">
    <location>
        <begin position="32"/>
        <end position="52"/>
    </location>
</feature>
<evidence type="ECO:0000256" key="1">
    <source>
        <dbReference type="ARBA" id="ARBA00004127"/>
    </source>
</evidence>
<evidence type="ECO:0000313" key="9">
    <source>
        <dbReference type="EMBL" id="SER15680.1"/>
    </source>
</evidence>
<dbReference type="InterPro" id="IPR003918">
    <property type="entry name" value="NADH_UbQ_OxRdtase"/>
</dbReference>
<dbReference type="GO" id="GO:0048039">
    <property type="term" value="F:ubiquinone binding"/>
    <property type="evidence" value="ECO:0007669"/>
    <property type="project" value="TreeGrafter"/>
</dbReference>
<keyword evidence="3 6" id="KW-0812">Transmembrane</keyword>
<keyword evidence="4 7" id="KW-1133">Transmembrane helix</keyword>
<dbReference type="PANTHER" id="PTHR43507">
    <property type="entry name" value="NADH-UBIQUINONE OXIDOREDUCTASE CHAIN 4"/>
    <property type="match status" value="1"/>
</dbReference>
<protein>
    <submittedName>
        <fullName evidence="9">NADH-quinone oxidoreductase subunit M</fullName>
    </submittedName>
</protein>
<comment type="similarity">
    <text evidence="2">Belongs to the complex I subunit 4 family.</text>
</comment>
<keyword evidence="5 7" id="KW-0472">Membrane</keyword>
<dbReference type="InterPro" id="IPR001750">
    <property type="entry name" value="ND/Mrp_TM"/>
</dbReference>
<feature type="transmembrane region" description="Helical" evidence="7">
    <location>
        <begin position="127"/>
        <end position="144"/>
    </location>
</feature>
<dbReference type="GO" id="GO:0015990">
    <property type="term" value="P:electron transport coupled proton transport"/>
    <property type="evidence" value="ECO:0007669"/>
    <property type="project" value="TreeGrafter"/>
</dbReference>
<keyword evidence="10" id="KW-1185">Reference proteome</keyword>
<feature type="transmembrane region" description="Helical" evidence="7">
    <location>
        <begin position="390"/>
        <end position="408"/>
    </location>
</feature>
<evidence type="ECO:0000256" key="4">
    <source>
        <dbReference type="ARBA" id="ARBA00022989"/>
    </source>
</evidence>
<accession>A0A1H9LW74</accession>
<evidence type="ECO:0000256" key="3">
    <source>
        <dbReference type="ARBA" id="ARBA00022692"/>
    </source>
</evidence>
<evidence type="ECO:0000256" key="2">
    <source>
        <dbReference type="ARBA" id="ARBA00009025"/>
    </source>
</evidence>
<dbReference type="InterPro" id="IPR010227">
    <property type="entry name" value="NADH_Q_OxRdtase_chainM/4"/>
</dbReference>
<feature type="transmembrane region" description="Helical" evidence="7">
    <location>
        <begin position="468"/>
        <end position="487"/>
    </location>
</feature>
<dbReference type="Proteomes" id="UP000198504">
    <property type="component" value="Unassembled WGS sequence"/>
</dbReference>
<feature type="transmembrane region" description="Helical" evidence="7">
    <location>
        <begin position="72"/>
        <end position="99"/>
    </location>
</feature>
<reference evidence="10" key="1">
    <citation type="submission" date="2016-10" db="EMBL/GenBank/DDBJ databases">
        <authorList>
            <person name="Varghese N."/>
            <person name="Submissions S."/>
        </authorList>
    </citation>
    <scope>NUCLEOTIDE SEQUENCE [LARGE SCALE GENOMIC DNA]</scope>
    <source>
        <strain evidence="10">CGMCC 4.6856</strain>
    </source>
</reference>
<feature type="transmembrane region" description="Helical" evidence="7">
    <location>
        <begin position="229"/>
        <end position="251"/>
    </location>
</feature>
<dbReference type="STRING" id="1036181.SAMN05421756_109146"/>
<evidence type="ECO:0000256" key="6">
    <source>
        <dbReference type="RuleBase" id="RU000320"/>
    </source>
</evidence>
<feature type="transmembrane region" description="Helical" evidence="7">
    <location>
        <begin position="428"/>
        <end position="447"/>
    </location>
</feature>
<dbReference type="PANTHER" id="PTHR43507:SF1">
    <property type="entry name" value="NADH-UBIQUINONE OXIDOREDUCTASE CHAIN 4"/>
    <property type="match status" value="1"/>
</dbReference>
<comment type="subcellular location">
    <subcellularLocation>
        <location evidence="1">Endomembrane system</location>
        <topology evidence="1">Multi-pass membrane protein</topology>
    </subcellularLocation>
    <subcellularLocation>
        <location evidence="6">Membrane</location>
        <topology evidence="6">Multi-pass membrane protein</topology>
    </subcellularLocation>
</comment>
<feature type="domain" description="NADH:quinone oxidoreductase/Mrp antiporter transmembrane" evidence="8">
    <location>
        <begin position="145"/>
        <end position="437"/>
    </location>
</feature>
<dbReference type="GO" id="GO:0003954">
    <property type="term" value="F:NADH dehydrogenase activity"/>
    <property type="evidence" value="ECO:0007669"/>
    <property type="project" value="TreeGrafter"/>
</dbReference>
<dbReference type="GO" id="GO:0012505">
    <property type="term" value="C:endomembrane system"/>
    <property type="evidence" value="ECO:0007669"/>
    <property type="project" value="UniProtKB-SubCell"/>
</dbReference>
<sequence length="519" mass="54644">MMTTAPWLTVLALLPTVGAIVVLLGSSAAAKFVALATSLVTVVLAVVLTVSLRGGGGMQLVEDAMWIRPLGAHYALGLDGIGATLVLLASIVTPVVVLATWSDYDRTPDGGLSTVAAGETARYDSKIFYALVLAVQTCALYLFLATDVFLFYVFFEVVLVPMYFLIGGFGPGARRSYAAAKFLIFGLLGGFVMLASVIGLYVASADAGKASYLLSDLSGLTLGTGQERWLFLGFMFAFAIKAPLVPLHSWLPDAAEQSSPGGATMMVGIMDKIGTFGMIRFCLGLFPEASQWATPVVMVLAVISILYGAILAIGSKNLMRFVAYTSISHFGFIVLGIFVLTRQTLTGSTFYMLNHGLSTAALFLVAGYLVKRRGSANIDDFGGVQKVAPVAAGLLLFAGLSTLSLPGLSSFVSEFMVLAGTFGKHPAYGAVATLAIVLAALYILLMYQRTMTGPVRPAVADRVTDVTVRERVAIAPLVVLILLLGVYPKPVLSMIEQSTTLLQTSVGVSDPAPLVGGTR</sequence>
<evidence type="ECO:0000259" key="8">
    <source>
        <dbReference type="Pfam" id="PF00361"/>
    </source>
</evidence>
<name>A0A1H9LW74_9ACTN</name>
<dbReference type="Pfam" id="PF00361">
    <property type="entry name" value="Proton_antipo_M"/>
    <property type="match status" value="1"/>
</dbReference>
<dbReference type="NCBIfam" id="TIGR01972">
    <property type="entry name" value="NDH_I_M"/>
    <property type="match status" value="1"/>
</dbReference>
<dbReference type="AlphaFoldDB" id="A0A1H9LW74"/>
<dbReference type="GO" id="GO:0016020">
    <property type="term" value="C:membrane"/>
    <property type="evidence" value="ECO:0007669"/>
    <property type="project" value="UniProtKB-SubCell"/>
</dbReference>
<feature type="transmembrane region" description="Helical" evidence="7">
    <location>
        <begin position="6"/>
        <end position="25"/>
    </location>
</feature>
<dbReference type="PRINTS" id="PR01437">
    <property type="entry name" value="NUOXDRDTASE4"/>
</dbReference>
<organism evidence="9 10">
    <name type="scientific">Microlunatus flavus</name>
    <dbReference type="NCBI Taxonomy" id="1036181"/>
    <lineage>
        <taxon>Bacteria</taxon>
        <taxon>Bacillati</taxon>
        <taxon>Actinomycetota</taxon>
        <taxon>Actinomycetes</taxon>
        <taxon>Propionibacteriales</taxon>
        <taxon>Propionibacteriaceae</taxon>
        <taxon>Microlunatus</taxon>
    </lineage>
</organism>
<feature type="transmembrane region" description="Helical" evidence="7">
    <location>
        <begin position="292"/>
        <end position="314"/>
    </location>
</feature>
<feature type="transmembrane region" description="Helical" evidence="7">
    <location>
        <begin position="352"/>
        <end position="370"/>
    </location>
</feature>
<evidence type="ECO:0000313" key="10">
    <source>
        <dbReference type="Proteomes" id="UP000198504"/>
    </source>
</evidence>